<dbReference type="InterPro" id="IPR029058">
    <property type="entry name" value="AB_hydrolase_fold"/>
</dbReference>
<reference evidence="3 4" key="1">
    <citation type="submission" date="2018-04" db="EMBL/GenBank/DDBJ databases">
        <title>Genome of Nocardioides gansuensis WSJ-1.</title>
        <authorList>
            <person name="Wu S."/>
            <person name="Wang G."/>
        </authorList>
    </citation>
    <scope>NUCLEOTIDE SEQUENCE [LARGE SCALE GENOMIC DNA]</scope>
    <source>
        <strain evidence="3 4">WSJ-1</strain>
    </source>
</reference>
<dbReference type="AlphaFoldDB" id="A0A2T8F975"/>
<feature type="region of interest" description="Disordered" evidence="1">
    <location>
        <begin position="1"/>
        <end position="36"/>
    </location>
</feature>
<dbReference type="OrthoDB" id="9802489at2"/>
<dbReference type="InterPro" id="IPR000073">
    <property type="entry name" value="AB_hydrolase_1"/>
</dbReference>
<gene>
    <name evidence="3" type="ORF">DDE18_12000</name>
</gene>
<organism evidence="3 4">
    <name type="scientific">Nocardioides gansuensis</name>
    <dbReference type="NCBI Taxonomy" id="2138300"/>
    <lineage>
        <taxon>Bacteria</taxon>
        <taxon>Bacillati</taxon>
        <taxon>Actinomycetota</taxon>
        <taxon>Actinomycetes</taxon>
        <taxon>Propionibacteriales</taxon>
        <taxon>Nocardioidaceae</taxon>
        <taxon>Nocardioides</taxon>
    </lineage>
</organism>
<sequence length="291" mass="29411">MRARATPLPTWARPTPSSTRPSSASEEAPVTPDLTLSRLSGGPESPHLLVVGPSLGTSVAALWGACAALLGDRFEVVGWDLPGHGSSPAAEAPFSVAELTDVVRDRASGLAGGRPAAYAGVSLGGVIGFELAADPGPFTAVVTIASEPRIGEPAAWRERAALVRRAGTSVMVSSSAARWFAPGFIDEHPEGAAALLTSLSHADPRSYAWACEALADLDRAVGTPRPLVPLLVLAGEHDVVVPPADAEAARSSLPGAGLGVLAACGHLPPAEDPVATAAAAAGFLIGQEATR</sequence>
<protein>
    <recommendedName>
        <fullName evidence="2">AB hydrolase-1 domain-containing protein</fullName>
    </recommendedName>
</protein>
<accession>A0A2T8F975</accession>
<comment type="caution">
    <text evidence="3">The sequence shown here is derived from an EMBL/GenBank/DDBJ whole genome shotgun (WGS) entry which is preliminary data.</text>
</comment>
<feature type="compositionally biased region" description="Low complexity" evidence="1">
    <location>
        <begin position="9"/>
        <end position="29"/>
    </location>
</feature>
<dbReference type="Pfam" id="PF12697">
    <property type="entry name" value="Abhydrolase_6"/>
    <property type="match status" value="1"/>
</dbReference>
<dbReference type="Gene3D" id="3.40.50.1820">
    <property type="entry name" value="alpha/beta hydrolase"/>
    <property type="match status" value="1"/>
</dbReference>
<dbReference type="InterPro" id="IPR050266">
    <property type="entry name" value="AB_hydrolase_sf"/>
</dbReference>
<dbReference type="GO" id="GO:0003824">
    <property type="term" value="F:catalytic activity"/>
    <property type="evidence" value="ECO:0007669"/>
    <property type="project" value="UniProtKB-ARBA"/>
</dbReference>
<dbReference type="Proteomes" id="UP000246018">
    <property type="component" value="Unassembled WGS sequence"/>
</dbReference>
<evidence type="ECO:0000313" key="3">
    <source>
        <dbReference type="EMBL" id="PVG82217.1"/>
    </source>
</evidence>
<evidence type="ECO:0000256" key="1">
    <source>
        <dbReference type="SAM" id="MobiDB-lite"/>
    </source>
</evidence>
<feature type="domain" description="AB hydrolase-1" evidence="2">
    <location>
        <begin position="57"/>
        <end position="279"/>
    </location>
</feature>
<dbReference type="SUPFAM" id="SSF53474">
    <property type="entry name" value="alpha/beta-Hydrolases"/>
    <property type="match status" value="1"/>
</dbReference>
<dbReference type="PRINTS" id="PR00111">
    <property type="entry name" value="ABHYDROLASE"/>
</dbReference>
<proteinExistence type="predicted"/>
<evidence type="ECO:0000259" key="2">
    <source>
        <dbReference type="Pfam" id="PF12697"/>
    </source>
</evidence>
<dbReference type="EMBL" id="QDGZ01000005">
    <property type="protein sequence ID" value="PVG82217.1"/>
    <property type="molecule type" value="Genomic_DNA"/>
</dbReference>
<keyword evidence="4" id="KW-1185">Reference proteome</keyword>
<evidence type="ECO:0000313" key="4">
    <source>
        <dbReference type="Proteomes" id="UP000246018"/>
    </source>
</evidence>
<name>A0A2T8F975_9ACTN</name>
<dbReference type="PANTHER" id="PTHR43798">
    <property type="entry name" value="MONOACYLGLYCEROL LIPASE"/>
    <property type="match status" value="1"/>
</dbReference>